<evidence type="ECO:0000313" key="2">
    <source>
        <dbReference type="Proteomes" id="UP001165780"/>
    </source>
</evidence>
<proteinExistence type="predicted"/>
<feature type="compositionally biased region" description="Low complexity" evidence="1">
    <location>
        <begin position="119"/>
        <end position="138"/>
    </location>
</feature>
<dbReference type="RefSeq" id="XP_053756694.1">
    <property type="nucleotide sequence ID" value="XM_053900719.1"/>
</dbReference>
<accession>A0A9W2VDJ7</accession>
<dbReference type="GeneID" id="128776462"/>
<feature type="region of interest" description="Disordered" evidence="1">
    <location>
        <begin position="119"/>
        <end position="194"/>
    </location>
</feature>
<dbReference type="Proteomes" id="UP001165780">
    <property type="component" value="Unplaced"/>
</dbReference>
<organism evidence="2 3">
    <name type="scientific">Panthera pardus</name>
    <name type="common">Leopard</name>
    <name type="synonym">Felis pardus</name>
    <dbReference type="NCBI Taxonomy" id="9691"/>
    <lineage>
        <taxon>Eukaryota</taxon>
        <taxon>Metazoa</taxon>
        <taxon>Chordata</taxon>
        <taxon>Craniata</taxon>
        <taxon>Vertebrata</taxon>
        <taxon>Euteleostomi</taxon>
        <taxon>Mammalia</taxon>
        <taxon>Eutheria</taxon>
        <taxon>Laurasiatheria</taxon>
        <taxon>Carnivora</taxon>
        <taxon>Feliformia</taxon>
        <taxon>Felidae</taxon>
        <taxon>Pantherinae</taxon>
        <taxon>Panthera</taxon>
    </lineage>
</organism>
<feature type="region of interest" description="Disordered" evidence="1">
    <location>
        <begin position="61"/>
        <end position="90"/>
    </location>
</feature>
<feature type="compositionally biased region" description="Basic residues" evidence="1">
    <location>
        <begin position="172"/>
        <end position="183"/>
    </location>
</feature>
<feature type="compositionally biased region" description="Basic and acidic residues" evidence="1">
    <location>
        <begin position="184"/>
        <end position="194"/>
    </location>
</feature>
<gene>
    <name evidence="3" type="primary">LOC128776462</name>
</gene>
<evidence type="ECO:0000256" key="1">
    <source>
        <dbReference type="SAM" id="MobiDB-lite"/>
    </source>
</evidence>
<sequence>MGMNGKEVLQDQGLKGRIRYRHSFKLSAFEDEIKDFFQKASEKEIECVKEKHYGGFARGGVVTDGPGLSPHASLPVSPPQQPQTPTRSAVPRAIPCSAGKAFTNPKPFPWPAPAVWAPPGTGAVPRAPSPAGARTRAPGARRRPAVQGETGRGGGAGPSARGAGGARDHAARGRARSAARWRRRGEQWRPRPPEGRVRCWCCCGGCPCCGAAAGWVASAARAGPPVAVQSLCQPRSQAGTQAFLRWFSWSCNRHFLQSSVVVRLDPTDTTVLQNGTLSLFLPHWLSIIFTPTPGGTGLFACSQEQ</sequence>
<keyword evidence="2" id="KW-1185">Reference proteome</keyword>
<name>A0A9W2VDJ7_PANPR</name>
<feature type="compositionally biased region" description="Gly residues" evidence="1">
    <location>
        <begin position="150"/>
        <end position="165"/>
    </location>
</feature>
<reference evidence="3" key="1">
    <citation type="submission" date="2025-08" db="UniProtKB">
        <authorList>
            <consortium name="RefSeq"/>
        </authorList>
    </citation>
    <scope>IDENTIFICATION</scope>
    <source>
        <tissue evidence="3">Whole blood</tissue>
    </source>
</reference>
<evidence type="ECO:0000313" key="3">
    <source>
        <dbReference type="RefSeq" id="XP_053756694.1"/>
    </source>
</evidence>
<dbReference type="AlphaFoldDB" id="A0A9W2VDJ7"/>
<protein>
    <submittedName>
        <fullName evidence="3">Translation initiation factor IF-2-like</fullName>
    </submittedName>
</protein>